<dbReference type="AlphaFoldDB" id="A0A1I7WY74"/>
<evidence type="ECO:0000259" key="4">
    <source>
        <dbReference type="Pfam" id="PF23203"/>
    </source>
</evidence>
<organism evidence="5 6">
    <name type="scientific">Heterorhabditis bacteriophora</name>
    <name type="common">Entomopathogenic nematode worm</name>
    <dbReference type="NCBI Taxonomy" id="37862"/>
    <lineage>
        <taxon>Eukaryota</taxon>
        <taxon>Metazoa</taxon>
        <taxon>Ecdysozoa</taxon>
        <taxon>Nematoda</taxon>
        <taxon>Chromadorea</taxon>
        <taxon>Rhabditida</taxon>
        <taxon>Rhabditina</taxon>
        <taxon>Rhabditomorpha</taxon>
        <taxon>Strongyloidea</taxon>
        <taxon>Heterorhabditidae</taxon>
        <taxon>Heterorhabditis</taxon>
    </lineage>
</organism>
<keyword evidence="2" id="KW-0493">Microtubule</keyword>
<proteinExistence type="predicted"/>
<evidence type="ECO:0000313" key="5">
    <source>
        <dbReference type="Proteomes" id="UP000095283"/>
    </source>
</evidence>
<dbReference type="WBParaSite" id="Hba_10147">
    <property type="protein sequence ID" value="Hba_10147"/>
    <property type="gene ID" value="Hba_10147"/>
</dbReference>
<name>A0A1I7WY74_HETBA</name>
<evidence type="ECO:0000256" key="1">
    <source>
        <dbReference type="ARBA" id="ARBA00022490"/>
    </source>
</evidence>
<keyword evidence="5" id="KW-1185">Reference proteome</keyword>
<evidence type="ECO:0000256" key="2">
    <source>
        <dbReference type="ARBA" id="ARBA00022701"/>
    </source>
</evidence>
<keyword evidence="3" id="KW-0175">Coiled coil</keyword>
<evidence type="ECO:0000256" key="3">
    <source>
        <dbReference type="ARBA" id="ARBA00023054"/>
    </source>
</evidence>
<dbReference type="Pfam" id="PF23203">
    <property type="entry name" value="KIF21A"/>
    <property type="match status" value="1"/>
</dbReference>
<protein>
    <submittedName>
        <fullName evidence="6">Meis_PKNOX_N domain-containing protein</fullName>
    </submittedName>
</protein>
<feature type="domain" description="KIF21A/B second helical" evidence="4">
    <location>
        <begin position="6"/>
        <end position="59"/>
    </location>
</feature>
<evidence type="ECO:0000313" key="6">
    <source>
        <dbReference type="WBParaSite" id="Hba_10147"/>
    </source>
</evidence>
<dbReference type="InterPro" id="IPR056532">
    <property type="entry name" value="KIF21A/B_hel_2"/>
</dbReference>
<sequence>MCSMNEPEDDVEDLNMSNVDSIIENCTNLVEAKYLLQHLFNNCLEQAVAAAKAESLNKSSIHTPEIMNKVTIDCTQQ</sequence>
<dbReference type="GO" id="GO:0005874">
    <property type="term" value="C:microtubule"/>
    <property type="evidence" value="ECO:0007669"/>
    <property type="project" value="UniProtKB-KW"/>
</dbReference>
<dbReference type="Proteomes" id="UP000095283">
    <property type="component" value="Unplaced"/>
</dbReference>
<reference evidence="6" key="1">
    <citation type="submission" date="2016-11" db="UniProtKB">
        <authorList>
            <consortium name="WormBaseParasite"/>
        </authorList>
    </citation>
    <scope>IDENTIFICATION</scope>
</reference>
<keyword evidence="1" id="KW-0963">Cytoplasm</keyword>
<accession>A0A1I7WY74</accession>